<protein>
    <submittedName>
        <fullName evidence="1">Uncharacterized protein</fullName>
    </submittedName>
</protein>
<accession>F9U9S6</accession>
<proteinExistence type="predicted"/>
<dbReference type="EMBL" id="AFWV01000005">
    <property type="protein sequence ID" value="EGV18874.1"/>
    <property type="molecule type" value="Genomic_DNA"/>
</dbReference>
<name>F9U9S6_9GAMM</name>
<evidence type="ECO:0000313" key="2">
    <source>
        <dbReference type="Proteomes" id="UP000005459"/>
    </source>
</evidence>
<reference evidence="1 2" key="1">
    <citation type="submission" date="2011-06" db="EMBL/GenBank/DDBJ databases">
        <title>The draft genome of Thiocapsa marina 5811.</title>
        <authorList>
            <consortium name="US DOE Joint Genome Institute (JGI-PGF)"/>
            <person name="Lucas S."/>
            <person name="Han J."/>
            <person name="Cheng J.-F."/>
            <person name="Goodwin L."/>
            <person name="Pitluck S."/>
            <person name="Peters L."/>
            <person name="Land M.L."/>
            <person name="Hauser L."/>
            <person name="Vogl K."/>
            <person name="Liu Z."/>
            <person name="Imhoff J."/>
            <person name="Thiel V."/>
            <person name="Frigaard N.-U."/>
            <person name="Bryant D."/>
            <person name="Woyke T.J."/>
        </authorList>
    </citation>
    <scope>NUCLEOTIDE SEQUENCE [LARGE SCALE GENOMIC DNA]</scope>
    <source>
        <strain evidence="1 2">5811</strain>
    </source>
</reference>
<gene>
    <name evidence="1" type="ORF">ThimaDRAFT_1678</name>
</gene>
<dbReference type="Proteomes" id="UP000005459">
    <property type="component" value="Unassembled WGS sequence"/>
</dbReference>
<organism evidence="1 2">
    <name type="scientific">Thiocapsa marina 5811</name>
    <dbReference type="NCBI Taxonomy" id="768671"/>
    <lineage>
        <taxon>Bacteria</taxon>
        <taxon>Pseudomonadati</taxon>
        <taxon>Pseudomonadota</taxon>
        <taxon>Gammaproteobacteria</taxon>
        <taxon>Chromatiales</taxon>
        <taxon>Chromatiaceae</taxon>
        <taxon>Thiocapsa</taxon>
    </lineage>
</organism>
<evidence type="ECO:0000313" key="1">
    <source>
        <dbReference type="EMBL" id="EGV18874.1"/>
    </source>
</evidence>
<keyword evidence="2" id="KW-1185">Reference proteome</keyword>
<dbReference type="AlphaFoldDB" id="F9U9S6"/>
<sequence>MNGAMWVGLQSDVVWVGLQSDKAEPSHLGAFVGLKPDPQCVSIIVQ</sequence>